<accession>A0A0C9UK55</accession>
<evidence type="ECO:0000313" key="1">
    <source>
        <dbReference type="EMBL" id="KIJ25655.1"/>
    </source>
</evidence>
<evidence type="ECO:0000313" key="2">
    <source>
        <dbReference type="Proteomes" id="UP000054279"/>
    </source>
</evidence>
<proteinExistence type="predicted"/>
<dbReference type="HOGENOM" id="CLU_2475127_0_0_1"/>
<sequence>MTPEIHLNINKLNEMETLSNFSNEVEAQTAEHVVYCTLFARLFLYSRTEAFIYVQITSLEANYGTVPPVPIIASTVLCTDVDPALRWTVT</sequence>
<gene>
    <name evidence="1" type="ORF">M422DRAFT_38569</name>
</gene>
<dbReference type="Proteomes" id="UP000054279">
    <property type="component" value="Unassembled WGS sequence"/>
</dbReference>
<reference evidence="1 2" key="1">
    <citation type="submission" date="2014-06" db="EMBL/GenBank/DDBJ databases">
        <title>Evolutionary Origins and Diversification of the Mycorrhizal Mutualists.</title>
        <authorList>
            <consortium name="DOE Joint Genome Institute"/>
            <consortium name="Mycorrhizal Genomics Consortium"/>
            <person name="Kohler A."/>
            <person name="Kuo A."/>
            <person name="Nagy L.G."/>
            <person name="Floudas D."/>
            <person name="Copeland A."/>
            <person name="Barry K.W."/>
            <person name="Cichocki N."/>
            <person name="Veneault-Fourrey C."/>
            <person name="LaButti K."/>
            <person name="Lindquist E.A."/>
            <person name="Lipzen A."/>
            <person name="Lundell T."/>
            <person name="Morin E."/>
            <person name="Murat C."/>
            <person name="Riley R."/>
            <person name="Ohm R."/>
            <person name="Sun H."/>
            <person name="Tunlid A."/>
            <person name="Henrissat B."/>
            <person name="Grigoriev I.V."/>
            <person name="Hibbett D.S."/>
            <person name="Martin F."/>
        </authorList>
    </citation>
    <scope>NUCLEOTIDE SEQUENCE [LARGE SCALE GENOMIC DNA]</scope>
    <source>
        <strain evidence="1 2">SS14</strain>
    </source>
</reference>
<name>A0A0C9UK55_SPHS4</name>
<protein>
    <submittedName>
        <fullName evidence="1">Uncharacterized protein</fullName>
    </submittedName>
</protein>
<dbReference type="EMBL" id="KN837404">
    <property type="protein sequence ID" value="KIJ25655.1"/>
    <property type="molecule type" value="Genomic_DNA"/>
</dbReference>
<keyword evidence="2" id="KW-1185">Reference proteome</keyword>
<dbReference type="AlphaFoldDB" id="A0A0C9UK55"/>
<organism evidence="1 2">
    <name type="scientific">Sphaerobolus stellatus (strain SS14)</name>
    <dbReference type="NCBI Taxonomy" id="990650"/>
    <lineage>
        <taxon>Eukaryota</taxon>
        <taxon>Fungi</taxon>
        <taxon>Dikarya</taxon>
        <taxon>Basidiomycota</taxon>
        <taxon>Agaricomycotina</taxon>
        <taxon>Agaricomycetes</taxon>
        <taxon>Phallomycetidae</taxon>
        <taxon>Geastrales</taxon>
        <taxon>Sphaerobolaceae</taxon>
        <taxon>Sphaerobolus</taxon>
    </lineage>
</organism>